<dbReference type="EC" id="6.3.5.4" evidence="3"/>
<keyword evidence="5 10" id="KW-0067">ATP-binding</keyword>
<sequence>MCGIAGILRFDQAPVDAGVLAAMARTLAHRGPDDHGFWQAPGVGFAHTRLSIIDLSGSRQPMQSADGRWVITFNGEIFNYRALRASLRYPFRTDGDTEVILAGVSRHGLGWIENLVGQFAFALHDMSLGTTHLVRDRLGVLPLYYTTTPRQLVFGSEIKAVLASATAQPGVDLLSLDAYLSGRSVPSPDTLFEGIKKLPPAHRATITREGTVRLTRYWQPPAADARGQWTTSAAVDAVDAAVTAAVDSALVADVPVGAYLSGGVDSSLIVAKIAALRPDRRVQTFAAGFGNPATDELPWARRVSEHVGTDHHEVHVDARDFESLWPELTWHRDAPISEPADIAVYRLAQTAGQSVRVVLSGEGGDELFAGYPKYRAARAVSAVTALPAGLRARGVSALEHRLPAALGRARIALRAAGADTRAEQYRTWFAPFTQQERRSLLGSLPTRALSLGTTGSGRTGNHDVIREMLLADLDGWLPDNLLERGDRMSMAASLELRPPLLDHRLVDLAFRLPSSVKVRGGTTKWVLKEVARRSLPAEVVDRRKVGFRVPLGDWFRSGLRDSMWDRLTGADSFVAQTLDRTAVRALLERHDSGRFNEENRIWTLMCLEVWHETFFGTHSSARTIQTQRD</sequence>
<gene>
    <name evidence="13" type="primary">asnB</name>
    <name evidence="13" type="ORF">E3T55_07045</name>
</gene>
<comment type="pathway">
    <text evidence="1">Amino-acid biosynthesis; L-asparagine biosynthesis; L-asparagine from L-aspartate (L-Gln route): step 1/1.</text>
</comment>
<dbReference type="EMBL" id="SOHE01000031">
    <property type="protein sequence ID" value="TFD52134.1"/>
    <property type="molecule type" value="Genomic_DNA"/>
</dbReference>
<dbReference type="OrthoDB" id="9763290at2"/>
<dbReference type="SUPFAM" id="SSF56235">
    <property type="entry name" value="N-terminal nucleophile aminohydrolases (Ntn hydrolases)"/>
    <property type="match status" value="1"/>
</dbReference>
<evidence type="ECO:0000256" key="1">
    <source>
        <dbReference type="ARBA" id="ARBA00005187"/>
    </source>
</evidence>
<evidence type="ECO:0000259" key="12">
    <source>
        <dbReference type="PROSITE" id="PS51278"/>
    </source>
</evidence>
<dbReference type="PANTHER" id="PTHR43284">
    <property type="entry name" value="ASPARAGINE SYNTHETASE (GLUTAMINE-HYDROLYZING)"/>
    <property type="match status" value="1"/>
</dbReference>
<name>A0A4R9A4R5_9MICO</name>
<evidence type="ECO:0000313" key="14">
    <source>
        <dbReference type="Proteomes" id="UP000297447"/>
    </source>
</evidence>
<keyword evidence="14" id="KW-1185">Reference proteome</keyword>
<dbReference type="GO" id="GO:0006529">
    <property type="term" value="P:asparagine biosynthetic process"/>
    <property type="evidence" value="ECO:0007669"/>
    <property type="project" value="UniProtKB-KW"/>
</dbReference>
<keyword evidence="13" id="KW-0436">Ligase</keyword>
<dbReference type="PIRSF" id="PIRSF001589">
    <property type="entry name" value="Asn_synthetase_glu-h"/>
    <property type="match status" value="1"/>
</dbReference>
<accession>A0A4R9A4R5</accession>
<feature type="domain" description="Glutamine amidotransferase type-2" evidence="12">
    <location>
        <begin position="2"/>
        <end position="209"/>
    </location>
</feature>
<dbReference type="InterPro" id="IPR014729">
    <property type="entry name" value="Rossmann-like_a/b/a_fold"/>
</dbReference>
<evidence type="ECO:0000256" key="2">
    <source>
        <dbReference type="ARBA" id="ARBA00005752"/>
    </source>
</evidence>
<dbReference type="InterPro" id="IPR001962">
    <property type="entry name" value="Asn_synthase"/>
</dbReference>
<feature type="binding site" evidence="10">
    <location>
        <position position="96"/>
    </location>
    <ligand>
        <name>L-glutamine</name>
        <dbReference type="ChEBI" id="CHEBI:58359"/>
    </ligand>
</feature>
<protein>
    <recommendedName>
        <fullName evidence="3">asparagine synthase (glutamine-hydrolyzing)</fullName>
        <ecNumber evidence="3">6.3.5.4</ecNumber>
    </recommendedName>
</protein>
<reference evidence="13 14" key="1">
    <citation type="submission" date="2019-03" db="EMBL/GenBank/DDBJ databases">
        <title>Genomics of glacier-inhabiting Cryobacterium strains.</title>
        <authorList>
            <person name="Liu Q."/>
            <person name="Xin Y.-H."/>
        </authorList>
    </citation>
    <scope>NUCLEOTIDE SEQUENCE [LARGE SCALE GENOMIC DNA]</scope>
    <source>
        <strain evidence="13 14">Hh14</strain>
    </source>
</reference>
<organism evidence="13 14">
    <name type="scientific">Cryobacterium frigoriphilum</name>
    <dbReference type="NCBI Taxonomy" id="1259150"/>
    <lineage>
        <taxon>Bacteria</taxon>
        <taxon>Bacillati</taxon>
        <taxon>Actinomycetota</taxon>
        <taxon>Actinomycetes</taxon>
        <taxon>Micrococcales</taxon>
        <taxon>Microbacteriaceae</taxon>
        <taxon>Cryobacterium</taxon>
    </lineage>
</organism>
<dbReference type="PROSITE" id="PS51278">
    <property type="entry name" value="GATASE_TYPE_2"/>
    <property type="match status" value="1"/>
</dbReference>
<dbReference type="NCBIfam" id="TIGR01536">
    <property type="entry name" value="asn_synth_AEB"/>
    <property type="match status" value="1"/>
</dbReference>
<dbReference type="PANTHER" id="PTHR43284:SF1">
    <property type="entry name" value="ASPARAGINE SYNTHETASE"/>
    <property type="match status" value="1"/>
</dbReference>
<evidence type="ECO:0000256" key="11">
    <source>
        <dbReference type="PIRSR" id="PIRSR001589-3"/>
    </source>
</evidence>
<keyword evidence="6 9" id="KW-0061">Asparagine biosynthesis</keyword>
<dbReference type="Gene3D" id="3.40.50.620">
    <property type="entry name" value="HUPs"/>
    <property type="match status" value="1"/>
</dbReference>
<keyword evidence="4 10" id="KW-0547">Nucleotide-binding</keyword>
<dbReference type="InterPro" id="IPR017932">
    <property type="entry name" value="GATase_2_dom"/>
</dbReference>
<dbReference type="AlphaFoldDB" id="A0A4R9A4R5"/>
<dbReference type="RefSeq" id="WP_134518872.1">
    <property type="nucleotide sequence ID" value="NZ_SOHE01000031.1"/>
</dbReference>
<dbReference type="InterPro" id="IPR029055">
    <property type="entry name" value="Ntn_hydrolases_N"/>
</dbReference>
<evidence type="ECO:0000256" key="5">
    <source>
        <dbReference type="ARBA" id="ARBA00022840"/>
    </source>
</evidence>
<proteinExistence type="inferred from homology"/>
<dbReference type="Pfam" id="PF13537">
    <property type="entry name" value="GATase_7"/>
    <property type="match status" value="1"/>
</dbReference>
<evidence type="ECO:0000256" key="9">
    <source>
        <dbReference type="PIRSR" id="PIRSR001589-1"/>
    </source>
</evidence>
<feature type="active site" description="For GATase activity" evidence="9">
    <location>
        <position position="2"/>
    </location>
</feature>
<feature type="binding site" evidence="10">
    <location>
        <begin position="360"/>
        <end position="361"/>
    </location>
    <ligand>
        <name>ATP</name>
        <dbReference type="ChEBI" id="CHEBI:30616"/>
    </ligand>
</feature>
<feature type="site" description="Important for beta-aspartyl-AMP intermediate formation" evidence="11">
    <location>
        <position position="362"/>
    </location>
</feature>
<comment type="caution">
    <text evidence="13">The sequence shown here is derived from an EMBL/GenBank/DDBJ whole genome shotgun (WGS) entry which is preliminary data.</text>
</comment>
<dbReference type="InterPro" id="IPR006426">
    <property type="entry name" value="Asn_synth_AEB"/>
</dbReference>
<dbReference type="Proteomes" id="UP000297447">
    <property type="component" value="Unassembled WGS sequence"/>
</dbReference>
<dbReference type="InterPro" id="IPR033738">
    <property type="entry name" value="AsnB_N"/>
</dbReference>
<dbReference type="GO" id="GO:0005524">
    <property type="term" value="F:ATP binding"/>
    <property type="evidence" value="ECO:0007669"/>
    <property type="project" value="UniProtKB-KW"/>
</dbReference>
<comment type="catalytic activity">
    <reaction evidence="8">
        <text>L-aspartate + L-glutamine + ATP + H2O = L-asparagine + L-glutamate + AMP + diphosphate + H(+)</text>
        <dbReference type="Rhea" id="RHEA:12228"/>
        <dbReference type="ChEBI" id="CHEBI:15377"/>
        <dbReference type="ChEBI" id="CHEBI:15378"/>
        <dbReference type="ChEBI" id="CHEBI:29985"/>
        <dbReference type="ChEBI" id="CHEBI:29991"/>
        <dbReference type="ChEBI" id="CHEBI:30616"/>
        <dbReference type="ChEBI" id="CHEBI:33019"/>
        <dbReference type="ChEBI" id="CHEBI:58048"/>
        <dbReference type="ChEBI" id="CHEBI:58359"/>
        <dbReference type="ChEBI" id="CHEBI:456215"/>
        <dbReference type="EC" id="6.3.5.4"/>
    </reaction>
</comment>
<dbReference type="InterPro" id="IPR051786">
    <property type="entry name" value="ASN_synthetase/amidase"/>
</dbReference>
<dbReference type="CDD" id="cd01991">
    <property type="entry name" value="Asn_synthase_B_C"/>
    <property type="match status" value="1"/>
</dbReference>
<comment type="similarity">
    <text evidence="2">Belongs to the asparagine synthetase family.</text>
</comment>
<dbReference type="GO" id="GO:0004066">
    <property type="term" value="F:asparagine synthase (glutamine-hydrolyzing) activity"/>
    <property type="evidence" value="ECO:0007669"/>
    <property type="project" value="UniProtKB-EC"/>
</dbReference>
<dbReference type="GO" id="GO:0005829">
    <property type="term" value="C:cytosol"/>
    <property type="evidence" value="ECO:0007669"/>
    <property type="project" value="TreeGrafter"/>
</dbReference>
<keyword evidence="9" id="KW-0028">Amino-acid biosynthesis</keyword>
<evidence type="ECO:0000256" key="7">
    <source>
        <dbReference type="ARBA" id="ARBA00022962"/>
    </source>
</evidence>
<evidence type="ECO:0000256" key="6">
    <source>
        <dbReference type="ARBA" id="ARBA00022888"/>
    </source>
</evidence>
<evidence type="ECO:0000256" key="4">
    <source>
        <dbReference type="ARBA" id="ARBA00022741"/>
    </source>
</evidence>
<evidence type="ECO:0000256" key="8">
    <source>
        <dbReference type="ARBA" id="ARBA00048741"/>
    </source>
</evidence>
<dbReference type="Pfam" id="PF00733">
    <property type="entry name" value="Asn_synthase"/>
    <property type="match status" value="1"/>
</dbReference>
<dbReference type="Gene3D" id="3.60.20.10">
    <property type="entry name" value="Glutamine Phosphoribosylpyrophosphate, subunit 1, domain 1"/>
    <property type="match status" value="1"/>
</dbReference>
<evidence type="ECO:0000313" key="13">
    <source>
        <dbReference type="EMBL" id="TFD52134.1"/>
    </source>
</evidence>
<dbReference type="SUPFAM" id="SSF52402">
    <property type="entry name" value="Adenine nucleotide alpha hydrolases-like"/>
    <property type="match status" value="1"/>
</dbReference>
<evidence type="ECO:0000256" key="10">
    <source>
        <dbReference type="PIRSR" id="PIRSR001589-2"/>
    </source>
</evidence>
<keyword evidence="7 9" id="KW-0315">Glutamine amidotransferase</keyword>
<evidence type="ECO:0000256" key="3">
    <source>
        <dbReference type="ARBA" id="ARBA00012737"/>
    </source>
</evidence>
<dbReference type="CDD" id="cd00712">
    <property type="entry name" value="AsnB"/>
    <property type="match status" value="1"/>
</dbReference>